<name>A0A0A8ZX44_ARUDO</name>
<reference evidence="1" key="1">
    <citation type="submission" date="2014-09" db="EMBL/GenBank/DDBJ databases">
        <authorList>
            <person name="Magalhaes I.L.F."/>
            <person name="Oliveira U."/>
            <person name="Santos F.R."/>
            <person name="Vidigal T.H.D.A."/>
            <person name="Brescovit A.D."/>
            <person name="Santos A.J."/>
        </authorList>
    </citation>
    <scope>NUCLEOTIDE SEQUENCE</scope>
    <source>
        <tissue evidence="1">Shoot tissue taken approximately 20 cm above the soil surface</tissue>
    </source>
</reference>
<dbReference type="AlphaFoldDB" id="A0A0A8ZX44"/>
<protein>
    <submittedName>
        <fullName evidence="1">Uncharacterized protein</fullName>
    </submittedName>
</protein>
<reference evidence="1" key="2">
    <citation type="journal article" date="2015" name="Data Brief">
        <title>Shoot transcriptome of the giant reed, Arundo donax.</title>
        <authorList>
            <person name="Barrero R.A."/>
            <person name="Guerrero F.D."/>
            <person name="Moolhuijzen P."/>
            <person name="Goolsby J.A."/>
            <person name="Tidwell J."/>
            <person name="Bellgard S.E."/>
            <person name="Bellgard M.I."/>
        </authorList>
    </citation>
    <scope>NUCLEOTIDE SEQUENCE</scope>
    <source>
        <tissue evidence="1">Shoot tissue taken approximately 20 cm above the soil surface</tissue>
    </source>
</reference>
<accession>A0A0A8ZX44</accession>
<sequence>MNRNRLLSVRIFSQTMYVQGVMSVVRKCSVIQYYAQGW</sequence>
<proteinExistence type="predicted"/>
<dbReference type="EMBL" id="GBRH01258533">
    <property type="protein sequence ID" value="JAD39362.1"/>
    <property type="molecule type" value="Transcribed_RNA"/>
</dbReference>
<evidence type="ECO:0000313" key="1">
    <source>
        <dbReference type="EMBL" id="JAD39362.1"/>
    </source>
</evidence>
<organism evidence="1">
    <name type="scientific">Arundo donax</name>
    <name type="common">Giant reed</name>
    <name type="synonym">Donax arundinaceus</name>
    <dbReference type="NCBI Taxonomy" id="35708"/>
    <lineage>
        <taxon>Eukaryota</taxon>
        <taxon>Viridiplantae</taxon>
        <taxon>Streptophyta</taxon>
        <taxon>Embryophyta</taxon>
        <taxon>Tracheophyta</taxon>
        <taxon>Spermatophyta</taxon>
        <taxon>Magnoliopsida</taxon>
        <taxon>Liliopsida</taxon>
        <taxon>Poales</taxon>
        <taxon>Poaceae</taxon>
        <taxon>PACMAD clade</taxon>
        <taxon>Arundinoideae</taxon>
        <taxon>Arundineae</taxon>
        <taxon>Arundo</taxon>
    </lineage>
</organism>